<proteinExistence type="predicted"/>
<dbReference type="EMBL" id="GBXM01107774">
    <property type="protein sequence ID" value="JAH00803.1"/>
    <property type="molecule type" value="Transcribed_RNA"/>
</dbReference>
<name>A0A0E9PAE5_ANGAN</name>
<dbReference type="AlphaFoldDB" id="A0A0E9PAE5"/>
<organism evidence="1">
    <name type="scientific">Anguilla anguilla</name>
    <name type="common">European freshwater eel</name>
    <name type="synonym">Muraena anguilla</name>
    <dbReference type="NCBI Taxonomy" id="7936"/>
    <lineage>
        <taxon>Eukaryota</taxon>
        <taxon>Metazoa</taxon>
        <taxon>Chordata</taxon>
        <taxon>Craniata</taxon>
        <taxon>Vertebrata</taxon>
        <taxon>Euteleostomi</taxon>
        <taxon>Actinopterygii</taxon>
        <taxon>Neopterygii</taxon>
        <taxon>Teleostei</taxon>
        <taxon>Anguilliformes</taxon>
        <taxon>Anguillidae</taxon>
        <taxon>Anguilla</taxon>
    </lineage>
</organism>
<sequence>MTELWPNTYIIMLTREMLKHSACYAYDSRSSVDVPVLLGLGGSRDAHS</sequence>
<evidence type="ECO:0000313" key="1">
    <source>
        <dbReference type="EMBL" id="JAH00803.1"/>
    </source>
</evidence>
<protein>
    <submittedName>
        <fullName evidence="1">Uncharacterized protein</fullName>
    </submittedName>
</protein>
<reference evidence="1" key="1">
    <citation type="submission" date="2014-11" db="EMBL/GenBank/DDBJ databases">
        <authorList>
            <person name="Amaro Gonzalez C."/>
        </authorList>
    </citation>
    <scope>NUCLEOTIDE SEQUENCE</scope>
</reference>
<reference evidence="1" key="2">
    <citation type="journal article" date="2015" name="Fish Shellfish Immunol.">
        <title>Early steps in the European eel (Anguilla anguilla)-Vibrio vulnificus interaction in the gills: Role of the RtxA13 toxin.</title>
        <authorList>
            <person name="Callol A."/>
            <person name="Pajuelo D."/>
            <person name="Ebbesson L."/>
            <person name="Teles M."/>
            <person name="MacKenzie S."/>
            <person name="Amaro C."/>
        </authorList>
    </citation>
    <scope>NUCLEOTIDE SEQUENCE</scope>
</reference>
<accession>A0A0E9PAE5</accession>